<evidence type="ECO:0000313" key="2">
    <source>
        <dbReference type="EMBL" id="RRT58760.1"/>
    </source>
</evidence>
<keyword evidence="1" id="KW-1133">Transmembrane helix</keyword>
<protein>
    <submittedName>
        <fullName evidence="2">Uncharacterized protein</fullName>
    </submittedName>
</protein>
<evidence type="ECO:0000256" key="1">
    <source>
        <dbReference type="SAM" id="Phobius"/>
    </source>
</evidence>
<dbReference type="AlphaFoldDB" id="A0A426Z452"/>
<dbReference type="Proteomes" id="UP000287651">
    <property type="component" value="Unassembled WGS sequence"/>
</dbReference>
<evidence type="ECO:0000313" key="3">
    <source>
        <dbReference type="Proteomes" id="UP000287651"/>
    </source>
</evidence>
<feature type="transmembrane region" description="Helical" evidence="1">
    <location>
        <begin position="315"/>
        <end position="336"/>
    </location>
</feature>
<gene>
    <name evidence="2" type="ORF">B296_00034792</name>
</gene>
<keyword evidence="1" id="KW-0812">Transmembrane</keyword>
<accession>A0A426Z452</accession>
<dbReference type="EMBL" id="AMZH03008526">
    <property type="protein sequence ID" value="RRT58760.1"/>
    <property type="molecule type" value="Genomic_DNA"/>
</dbReference>
<keyword evidence="1" id="KW-0472">Membrane</keyword>
<feature type="transmembrane region" description="Helical" evidence="1">
    <location>
        <begin position="256"/>
        <end position="281"/>
    </location>
</feature>
<name>A0A426Z452_ENSVE</name>
<proteinExistence type="predicted"/>
<sequence length="361" mass="39872">MLEVAVPAEVIHNGDLPPLGRRRRRLKLRMRRKRRQCWRLRPSAGALRAGLAAVLPHSPLHLQLSPTLRTGENGVGQGGIFEMLIVAEREDEVEKRKVVRVYRFSSTVSAKSLMEFAEVGEIGRGTAALEGVAEALITHWDSCFVADRTPDLCLHDHEVIFVANANCSPLPTPTPARPFLSKIAQACGTTLFPSSNHFALSQSLLLSSQATSPSPPRWPQRCLRKPLDAIASPPRFTFTWFDAFKLSKKATQYRGALPLLIADLPLLLFLVAVAITIRQLISHGVGLRKHRPGCSLLFLNRASTPTMSRPLTRPLTSLPLLILALLMSVSPAPMVVSLPSRPTTLASPLWQYLLLVVFLHR</sequence>
<organism evidence="2 3">
    <name type="scientific">Ensete ventricosum</name>
    <name type="common">Abyssinian banana</name>
    <name type="synonym">Musa ensete</name>
    <dbReference type="NCBI Taxonomy" id="4639"/>
    <lineage>
        <taxon>Eukaryota</taxon>
        <taxon>Viridiplantae</taxon>
        <taxon>Streptophyta</taxon>
        <taxon>Embryophyta</taxon>
        <taxon>Tracheophyta</taxon>
        <taxon>Spermatophyta</taxon>
        <taxon>Magnoliopsida</taxon>
        <taxon>Liliopsida</taxon>
        <taxon>Zingiberales</taxon>
        <taxon>Musaceae</taxon>
        <taxon>Ensete</taxon>
    </lineage>
</organism>
<comment type="caution">
    <text evidence="2">The sequence shown here is derived from an EMBL/GenBank/DDBJ whole genome shotgun (WGS) entry which is preliminary data.</text>
</comment>
<reference evidence="2 3" key="1">
    <citation type="journal article" date="2014" name="Agronomy (Basel)">
        <title>A Draft Genome Sequence for Ensete ventricosum, the Drought-Tolerant Tree Against Hunger.</title>
        <authorList>
            <person name="Harrison J."/>
            <person name="Moore K.A."/>
            <person name="Paszkiewicz K."/>
            <person name="Jones T."/>
            <person name="Grant M."/>
            <person name="Ambacheew D."/>
            <person name="Muzemil S."/>
            <person name="Studholme D.J."/>
        </authorList>
    </citation>
    <scope>NUCLEOTIDE SEQUENCE [LARGE SCALE GENOMIC DNA]</scope>
</reference>